<dbReference type="PATRIC" id="fig|1249552.3.peg.1825"/>
<feature type="transmembrane region" description="Helical" evidence="6">
    <location>
        <begin position="496"/>
        <end position="514"/>
    </location>
</feature>
<evidence type="ECO:0000256" key="5">
    <source>
        <dbReference type="ARBA" id="ARBA00023136"/>
    </source>
</evidence>
<accession>A0A0S2KEE3</accession>
<dbReference type="PANTHER" id="PTHR30619:SF1">
    <property type="entry name" value="RECOMBINATION PROTEIN 2"/>
    <property type="match status" value="1"/>
</dbReference>
<evidence type="ECO:0000256" key="2">
    <source>
        <dbReference type="ARBA" id="ARBA00022475"/>
    </source>
</evidence>
<dbReference type="NCBIfam" id="TIGR00360">
    <property type="entry name" value="ComEC_N-term"/>
    <property type="match status" value="1"/>
</dbReference>
<dbReference type="GO" id="GO:0030420">
    <property type="term" value="P:establishment of competence for transformation"/>
    <property type="evidence" value="ECO:0007669"/>
    <property type="project" value="InterPro"/>
</dbReference>
<dbReference type="NCBIfam" id="TIGR00361">
    <property type="entry name" value="ComEC_Rec2"/>
    <property type="match status" value="1"/>
</dbReference>
<gene>
    <name evidence="8" type="ORF">PS2015_1818</name>
</gene>
<dbReference type="InterPro" id="IPR025405">
    <property type="entry name" value="DUF4131"/>
</dbReference>
<dbReference type="InterPro" id="IPR004477">
    <property type="entry name" value="ComEC_N"/>
</dbReference>
<keyword evidence="2" id="KW-1003">Cell membrane</keyword>
<evidence type="ECO:0000256" key="1">
    <source>
        <dbReference type="ARBA" id="ARBA00004651"/>
    </source>
</evidence>
<dbReference type="Pfam" id="PF03772">
    <property type="entry name" value="Competence"/>
    <property type="match status" value="1"/>
</dbReference>
<feature type="transmembrane region" description="Helical" evidence="6">
    <location>
        <begin position="404"/>
        <end position="425"/>
    </location>
</feature>
<feature type="transmembrane region" description="Helical" evidence="6">
    <location>
        <begin position="298"/>
        <end position="318"/>
    </location>
</feature>
<dbReference type="Pfam" id="PF13567">
    <property type="entry name" value="DUF4131"/>
    <property type="match status" value="1"/>
</dbReference>
<comment type="subcellular location">
    <subcellularLocation>
        <location evidence="1">Cell membrane</location>
        <topology evidence="1">Multi-pass membrane protein</topology>
    </subcellularLocation>
</comment>
<evidence type="ECO:0000256" key="4">
    <source>
        <dbReference type="ARBA" id="ARBA00022989"/>
    </source>
</evidence>
<evidence type="ECO:0000256" key="6">
    <source>
        <dbReference type="SAM" id="Phobius"/>
    </source>
</evidence>
<dbReference type="GO" id="GO:0005886">
    <property type="term" value="C:plasma membrane"/>
    <property type="evidence" value="ECO:0007669"/>
    <property type="project" value="UniProtKB-SubCell"/>
</dbReference>
<evidence type="ECO:0000259" key="7">
    <source>
        <dbReference type="SMART" id="SM00849"/>
    </source>
</evidence>
<protein>
    <recommendedName>
        <fullName evidence="7">Metallo-beta-lactamase domain-containing protein</fullName>
    </recommendedName>
</protein>
<dbReference type="Proteomes" id="UP000065641">
    <property type="component" value="Chromosome"/>
</dbReference>
<dbReference type="SMART" id="SM00849">
    <property type="entry name" value="Lactamase_B"/>
    <property type="match status" value="1"/>
</dbReference>
<dbReference type="RefSeq" id="WP_082628070.1">
    <property type="nucleotide sequence ID" value="NZ_CP013189.1"/>
</dbReference>
<evidence type="ECO:0000313" key="8">
    <source>
        <dbReference type="EMBL" id="ALO46467.1"/>
    </source>
</evidence>
<dbReference type="EMBL" id="CP013189">
    <property type="protein sequence ID" value="ALO46467.1"/>
    <property type="molecule type" value="Genomic_DNA"/>
</dbReference>
<dbReference type="InterPro" id="IPR035681">
    <property type="entry name" value="ComA-like_MBL"/>
</dbReference>
<dbReference type="CDD" id="cd07731">
    <property type="entry name" value="ComA-like_MBL-fold"/>
    <property type="match status" value="1"/>
</dbReference>
<dbReference type="OrthoDB" id="9761531at2"/>
<feature type="transmembrane region" description="Helical" evidence="6">
    <location>
        <begin position="259"/>
        <end position="278"/>
    </location>
</feature>
<dbReference type="SUPFAM" id="SSF56281">
    <property type="entry name" value="Metallo-hydrolase/oxidoreductase"/>
    <property type="match status" value="1"/>
</dbReference>
<dbReference type="STRING" id="1249552.PS2015_1818"/>
<evidence type="ECO:0000313" key="9">
    <source>
        <dbReference type="Proteomes" id="UP000065641"/>
    </source>
</evidence>
<keyword evidence="4 6" id="KW-1133">Transmembrane helix</keyword>
<dbReference type="PANTHER" id="PTHR30619">
    <property type="entry name" value="DNA INTERNALIZATION/COMPETENCE PROTEIN COMEC/REC2"/>
    <property type="match status" value="1"/>
</dbReference>
<feature type="transmembrane region" description="Helical" evidence="6">
    <location>
        <begin position="363"/>
        <end position="383"/>
    </location>
</feature>
<dbReference type="KEGG" id="pspi:PS2015_1818"/>
<dbReference type="Gene3D" id="3.60.15.10">
    <property type="entry name" value="Ribonuclease Z/Hydroxyacylglutathione hydrolase-like"/>
    <property type="match status" value="1"/>
</dbReference>
<keyword evidence="9" id="KW-1185">Reference proteome</keyword>
<feature type="domain" description="Metallo-beta-lactamase" evidence="7">
    <location>
        <begin position="549"/>
        <end position="737"/>
    </location>
</feature>
<feature type="transmembrane region" description="Helical" evidence="6">
    <location>
        <begin position="339"/>
        <end position="357"/>
    </location>
</feature>
<feature type="transmembrane region" description="Helical" evidence="6">
    <location>
        <begin position="32"/>
        <end position="47"/>
    </location>
</feature>
<sequence length="810" mass="89451">MRTAMLLFCLGLMLPGWWSALPAWSPAIVGSVLVLCVVLLSAIYLLAPDSLWRTLSCLALVAWLGLGSALHHGLQLQAHQLPTSLEGRDFWVSGTVTGLVSQQARYQQFEFRVRHNCFRLDPADCDDQPPVLTGHRIVLNDYSQLPLNSGDQWRLRVRMSRVHGLSNPGTRDFSAVQAQRGIVARGYVRETSLNQKRPGAIWHIDRVRQALINRLHELAQEPAVKLNHPGVLSALVAGDRRGISDDQWLLLSNTGTNHLLVISGLHVGFVALMAYWLINLLSRISTALISRVPAQRLGAVAAIVAATLYSALAGFSLPTQRATIMVTLIMAGHLLGRRFLPSYSLLLAMSVVLWLDPLAATQAGFWLSFTAVATLLLCFAGRIEPGASGRPWRHVWQQWIRPQWVVSIGLLLPLLLWTGQVSLLSPGVNMLAIPWVSFLVVPAALAGSALLTVWSEAGVLLLQFADWALALFFQVLQKAATVPLAVWQPLRPDLPTIIFALLACLLVLLPRGLLPRWPAPLLLMPLLWPSSRALLAEGELRLQVLDVGQGLAVLVHTRHHSLLYDAGPRLGELADAGRNVILPVLRHEGINELSMVIISHWHEDHFGGLNAVLRAVPVRQVLSTEPERLGADMRAGRCRAAQRWQWDQVLFEILHPDDGVYRSINDRSCVLMITAGQQRVLLSGDIEQVAERALVRNYGPGLHAQFALAPHHGSNTSSSIAWLQQVQPRWLLVSAGYRNRFGHPAEEVLGRARQQGAEVLRTDYHGAIEIHVREEPCASQISLHRLISRRYWHNIPSGDYGKVACNSAGG</sequence>
<dbReference type="InterPro" id="IPR004797">
    <property type="entry name" value="Competence_ComEC/Rec2"/>
</dbReference>
<dbReference type="Pfam" id="PF00753">
    <property type="entry name" value="Lactamase_B"/>
    <property type="match status" value="1"/>
</dbReference>
<organism evidence="8 9">
    <name type="scientific">Pseudohongiella spirulinae</name>
    <dbReference type="NCBI Taxonomy" id="1249552"/>
    <lineage>
        <taxon>Bacteria</taxon>
        <taxon>Pseudomonadati</taxon>
        <taxon>Pseudomonadota</taxon>
        <taxon>Gammaproteobacteria</taxon>
        <taxon>Pseudomonadales</taxon>
        <taxon>Pseudohongiellaceae</taxon>
        <taxon>Pseudohongiella</taxon>
    </lineage>
</organism>
<evidence type="ECO:0000256" key="3">
    <source>
        <dbReference type="ARBA" id="ARBA00022692"/>
    </source>
</evidence>
<dbReference type="InterPro" id="IPR036866">
    <property type="entry name" value="RibonucZ/Hydroxyglut_hydro"/>
</dbReference>
<name>A0A0S2KEE3_9GAMM</name>
<proteinExistence type="predicted"/>
<reference evidence="8 9" key="1">
    <citation type="submission" date="2015-11" db="EMBL/GenBank/DDBJ databases">
        <authorList>
            <person name="Zhang Y."/>
            <person name="Guo Z."/>
        </authorList>
    </citation>
    <scope>NUCLEOTIDE SEQUENCE [LARGE SCALE GENOMIC DNA]</scope>
    <source>
        <strain evidence="8 9">KCTC 32221</strain>
    </source>
</reference>
<keyword evidence="5 6" id="KW-0472">Membrane</keyword>
<keyword evidence="3 6" id="KW-0812">Transmembrane</keyword>
<dbReference type="InterPro" id="IPR001279">
    <property type="entry name" value="Metallo-B-lactamas"/>
</dbReference>
<dbReference type="InterPro" id="IPR052159">
    <property type="entry name" value="Competence_DNA_uptake"/>
</dbReference>
<dbReference type="AlphaFoldDB" id="A0A0S2KEE3"/>
<feature type="transmembrane region" description="Helical" evidence="6">
    <location>
        <begin position="431"/>
        <end position="451"/>
    </location>
</feature>